<feature type="compositionally biased region" description="Polar residues" evidence="1">
    <location>
        <begin position="1"/>
        <end position="14"/>
    </location>
</feature>
<comment type="caution">
    <text evidence="2">The sequence shown here is derived from an EMBL/GenBank/DDBJ whole genome shotgun (WGS) entry which is preliminary data.</text>
</comment>
<proteinExistence type="predicted"/>
<feature type="compositionally biased region" description="Basic and acidic residues" evidence="1">
    <location>
        <begin position="28"/>
        <end position="43"/>
    </location>
</feature>
<reference evidence="3" key="1">
    <citation type="journal article" date="2019" name="Int. J. Syst. Evol. Microbiol.">
        <title>The Global Catalogue of Microorganisms (GCM) 10K type strain sequencing project: providing services to taxonomists for standard genome sequencing and annotation.</title>
        <authorList>
            <consortium name="The Broad Institute Genomics Platform"/>
            <consortium name="The Broad Institute Genome Sequencing Center for Infectious Disease"/>
            <person name="Wu L."/>
            <person name="Ma J."/>
        </authorList>
    </citation>
    <scope>NUCLEOTIDE SEQUENCE [LARGE SCALE GENOMIC DNA]</scope>
    <source>
        <strain evidence="3">CGMCC 4.7371</strain>
    </source>
</reference>
<keyword evidence="3" id="KW-1185">Reference proteome</keyword>
<feature type="region of interest" description="Disordered" evidence="1">
    <location>
        <begin position="1"/>
        <end position="106"/>
    </location>
</feature>
<dbReference type="RefSeq" id="WP_188783824.1">
    <property type="nucleotide sequence ID" value="NZ_BMNI01000004.1"/>
</dbReference>
<accession>A0ABQ2NAV6</accession>
<protein>
    <submittedName>
        <fullName evidence="2">Uncharacterized protein</fullName>
    </submittedName>
</protein>
<sequence length="106" mass="11125">MSEQQNPQDTQMAVDSSGEDAVGTTEDPADRPEPEPASDEDRPAYYADEAGGSAYPDEERPVPISDGDAVAGNPISGDAGQPDLPEDVGPNAVPPHNAETNEYDKE</sequence>
<evidence type="ECO:0000313" key="2">
    <source>
        <dbReference type="EMBL" id="GGO89613.1"/>
    </source>
</evidence>
<dbReference type="Proteomes" id="UP000655410">
    <property type="component" value="Unassembled WGS sequence"/>
</dbReference>
<name>A0ABQ2NAV6_9ACTN</name>
<dbReference type="EMBL" id="BMNI01000004">
    <property type="protein sequence ID" value="GGO89613.1"/>
    <property type="molecule type" value="Genomic_DNA"/>
</dbReference>
<evidence type="ECO:0000256" key="1">
    <source>
        <dbReference type="SAM" id="MobiDB-lite"/>
    </source>
</evidence>
<evidence type="ECO:0000313" key="3">
    <source>
        <dbReference type="Proteomes" id="UP000655410"/>
    </source>
</evidence>
<gene>
    <name evidence="2" type="ORF">GCM10011584_19470</name>
</gene>
<organism evidence="2 3">
    <name type="scientific">Nocardioides phosphati</name>
    <dbReference type="NCBI Taxonomy" id="1867775"/>
    <lineage>
        <taxon>Bacteria</taxon>
        <taxon>Bacillati</taxon>
        <taxon>Actinomycetota</taxon>
        <taxon>Actinomycetes</taxon>
        <taxon>Propionibacteriales</taxon>
        <taxon>Nocardioidaceae</taxon>
        <taxon>Nocardioides</taxon>
    </lineage>
</organism>